<keyword evidence="5" id="KW-1185">Reference proteome</keyword>
<sequence>VRLASTSTSPPFPFPTHCNPTPHQIFHLSPGASQADIKARYYELARTFHPDAPAAQALPATVRHARFHAVTRAYDILRGKPHASFVSDGDGTYATELARRRRQHAQRQAYHRHAAADFAEAAGVGGADEAWKDQLIIIVGLASLVVGFLPTLLSLHAIPDARHRAASANLARARADARTFGEERRAAIRARVAEFEQ</sequence>
<feature type="non-terminal residue" evidence="4">
    <location>
        <position position="197"/>
    </location>
</feature>
<dbReference type="SUPFAM" id="SSF46565">
    <property type="entry name" value="Chaperone J-domain"/>
    <property type="match status" value="1"/>
</dbReference>
<dbReference type="PROSITE" id="PS50076">
    <property type="entry name" value="DNAJ_2"/>
    <property type="match status" value="1"/>
</dbReference>
<organism evidence="4 5">
    <name type="scientific">Lactarius akahatsu</name>
    <dbReference type="NCBI Taxonomy" id="416441"/>
    <lineage>
        <taxon>Eukaryota</taxon>
        <taxon>Fungi</taxon>
        <taxon>Dikarya</taxon>
        <taxon>Basidiomycota</taxon>
        <taxon>Agaricomycotina</taxon>
        <taxon>Agaricomycetes</taxon>
        <taxon>Russulales</taxon>
        <taxon>Russulaceae</taxon>
        <taxon>Lactarius</taxon>
    </lineage>
</organism>
<protein>
    <recommendedName>
        <fullName evidence="3">J domain-containing protein</fullName>
    </recommendedName>
</protein>
<dbReference type="PANTHER" id="PTHR44145:SF3">
    <property type="entry name" value="DNAJ HOMOLOG SUBFAMILY A MEMBER 3, MITOCHONDRIAL"/>
    <property type="match status" value="1"/>
</dbReference>
<evidence type="ECO:0000313" key="4">
    <source>
        <dbReference type="EMBL" id="KAH8989967.1"/>
    </source>
</evidence>
<keyword evidence="2" id="KW-1133">Transmembrane helix</keyword>
<feature type="transmembrane region" description="Helical" evidence="2">
    <location>
        <begin position="135"/>
        <end position="155"/>
    </location>
</feature>
<keyword evidence="2" id="KW-0812">Transmembrane</keyword>
<evidence type="ECO:0000313" key="5">
    <source>
        <dbReference type="Proteomes" id="UP001201163"/>
    </source>
</evidence>
<comment type="caution">
    <text evidence="4">The sequence shown here is derived from an EMBL/GenBank/DDBJ whole genome shotgun (WGS) entry which is preliminary data.</text>
</comment>
<dbReference type="InterPro" id="IPR036869">
    <property type="entry name" value="J_dom_sf"/>
</dbReference>
<dbReference type="CDD" id="cd06257">
    <property type="entry name" value="DnaJ"/>
    <property type="match status" value="1"/>
</dbReference>
<evidence type="ECO:0000256" key="1">
    <source>
        <dbReference type="ARBA" id="ARBA00023186"/>
    </source>
</evidence>
<evidence type="ECO:0000259" key="3">
    <source>
        <dbReference type="PROSITE" id="PS50076"/>
    </source>
</evidence>
<keyword evidence="1" id="KW-0143">Chaperone</keyword>
<accession>A0AAD4LDW7</accession>
<name>A0AAD4LDW7_9AGAM</name>
<keyword evidence="2" id="KW-0472">Membrane</keyword>
<dbReference type="InterPro" id="IPR001623">
    <property type="entry name" value="DnaJ_domain"/>
</dbReference>
<dbReference type="InterPro" id="IPR051938">
    <property type="entry name" value="Apopto_cytoskel_mod"/>
</dbReference>
<dbReference type="PRINTS" id="PR00625">
    <property type="entry name" value="JDOMAIN"/>
</dbReference>
<dbReference type="SMART" id="SM00271">
    <property type="entry name" value="DnaJ"/>
    <property type="match status" value="1"/>
</dbReference>
<dbReference type="AlphaFoldDB" id="A0AAD4LDW7"/>
<feature type="domain" description="J" evidence="3">
    <location>
        <begin position="21"/>
        <end position="114"/>
    </location>
</feature>
<reference evidence="4" key="1">
    <citation type="submission" date="2022-01" db="EMBL/GenBank/DDBJ databases">
        <title>Comparative genomics reveals a dynamic genome evolution in the ectomycorrhizal milk-cap (Lactarius) mushrooms.</title>
        <authorList>
            <consortium name="DOE Joint Genome Institute"/>
            <person name="Lebreton A."/>
            <person name="Tang N."/>
            <person name="Kuo A."/>
            <person name="LaButti K."/>
            <person name="Drula E."/>
            <person name="Barry K."/>
            <person name="Clum A."/>
            <person name="Lipzen A."/>
            <person name="Mousain D."/>
            <person name="Ng V."/>
            <person name="Wang R."/>
            <person name="Wang X."/>
            <person name="Dai Y."/>
            <person name="Henrissat B."/>
            <person name="Grigoriev I.V."/>
            <person name="Guerin-Laguette A."/>
            <person name="Yu F."/>
            <person name="Martin F.M."/>
        </authorList>
    </citation>
    <scope>NUCLEOTIDE SEQUENCE</scope>
    <source>
        <strain evidence="4">QP</strain>
    </source>
</reference>
<proteinExistence type="predicted"/>
<dbReference type="Proteomes" id="UP001201163">
    <property type="component" value="Unassembled WGS sequence"/>
</dbReference>
<dbReference type="Gene3D" id="1.10.287.110">
    <property type="entry name" value="DnaJ domain"/>
    <property type="match status" value="1"/>
</dbReference>
<evidence type="ECO:0000256" key="2">
    <source>
        <dbReference type="SAM" id="Phobius"/>
    </source>
</evidence>
<dbReference type="PANTHER" id="PTHR44145">
    <property type="entry name" value="DNAJ HOMOLOG SUBFAMILY A MEMBER 3, MITOCHONDRIAL"/>
    <property type="match status" value="1"/>
</dbReference>
<dbReference type="Pfam" id="PF00226">
    <property type="entry name" value="DnaJ"/>
    <property type="match status" value="1"/>
</dbReference>
<dbReference type="EMBL" id="JAKELL010000033">
    <property type="protein sequence ID" value="KAH8989967.1"/>
    <property type="molecule type" value="Genomic_DNA"/>
</dbReference>
<feature type="non-terminal residue" evidence="4">
    <location>
        <position position="1"/>
    </location>
</feature>
<gene>
    <name evidence="4" type="ORF">EDB92DRAFT_1782420</name>
</gene>